<evidence type="ECO:0000256" key="9">
    <source>
        <dbReference type="ARBA" id="ARBA00023004"/>
    </source>
</evidence>
<dbReference type="NCBIfam" id="NF004016">
    <property type="entry name" value="PRK05478.1"/>
    <property type="match status" value="1"/>
</dbReference>
<gene>
    <name evidence="15" type="primary">leuC_2</name>
    <name evidence="13" type="synonym">leuC</name>
    <name evidence="15" type="ORF">LMG21510_02889</name>
</gene>
<keyword evidence="7 13" id="KW-0028">Amino-acid biosynthesis</keyword>
<dbReference type="PROSITE" id="PS01244">
    <property type="entry name" value="ACONITASE_2"/>
    <property type="match status" value="1"/>
</dbReference>
<dbReference type="CDD" id="cd01583">
    <property type="entry name" value="IPMI"/>
    <property type="match status" value="1"/>
</dbReference>
<dbReference type="PRINTS" id="PR00415">
    <property type="entry name" value="ACONITASE"/>
</dbReference>
<keyword evidence="8 13" id="KW-0479">Metal-binding</keyword>
<organism evidence="15 16">
    <name type="scientific">Cupriavidus respiraculi</name>
    <dbReference type="NCBI Taxonomy" id="195930"/>
    <lineage>
        <taxon>Bacteria</taxon>
        <taxon>Pseudomonadati</taxon>
        <taxon>Pseudomonadota</taxon>
        <taxon>Betaproteobacteria</taxon>
        <taxon>Burkholderiales</taxon>
        <taxon>Burkholderiaceae</taxon>
        <taxon>Cupriavidus</taxon>
    </lineage>
</organism>
<comment type="function">
    <text evidence="2 13">Catalyzes the isomerization between 2-isopropylmalate and 3-isopropylmalate, via the formation of 2-isopropylmaleate.</text>
</comment>
<dbReference type="PANTHER" id="PTHR43822">
    <property type="entry name" value="HOMOACONITASE, MITOCHONDRIAL-RELATED"/>
    <property type="match status" value="1"/>
</dbReference>
<dbReference type="NCBIfam" id="NF009116">
    <property type="entry name" value="PRK12466.1"/>
    <property type="match status" value="1"/>
</dbReference>
<dbReference type="InterPro" id="IPR015931">
    <property type="entry name" value="Acnase/IPM_dHydase_lsu_aba_1/3"/>
</dbReference>
<feature type="binding site" evidence="13">
    <location>
        <position position="414"/>
    </location>
    <ligand>
        <name>[4Fe-4S] cluster</name>
        <dbReference type="ChEBI" id="CHEBI:49883"/>
    </ligand>
</feature>
<dbReference type="RefSeq" id="WP_224042354.1">
    <property type="nucleotide sequence ID" value="NZ_CAJZAH010000002.1"/>
</dbReference>
<keyword evidence="11 13" id="KW-0456">Lyase</keyword>
<evidence type="ECO:0000256" key="8">
    <source>
        <dbReference type="ARBA" id="ARBA00022723"/>
    </source>
</evidence>
<evidence type="ECO:0000259" key="14">
    <source>
        <dbReference type="Pfam" id="PF00330"/>
    </source>
</evidence>
<evidence type="ECO:0000256" key="4">
    <source>
        <dbReference type="ARBA" id="ARBA00011271"/>
    </source>
</evidence>
<dbReference type="InterPro" id="IPR036008">
    <property type="entry name" value="Aconitase_4Fe-4S_dom"/>
</dbReference>
<comment type="similarity">
    <text evidence="13">Belongs to the aconitase/IPM isomerase family. LeuC type 1 subfamily.</text>
</comment>
<accession>A0ABM8X6F5</accession>
<evidence type="ECO:0000313" key="15">
    <source>
        <dbReference type="EMBL" id="CAG9175515.1"/>
    </source>
</evidence>
<dbReference type="HAMAP" id="MF_01026">
    <property type="entry name" value="LeuC_type1"/>
    <property type="match status" value="1"/>
</dbReference>
<evidence type="ECO:0000256" key="6">
    <source>
        <dbReference type="ARBA" id="ARBA00022485"/>
    </source>
</evidence>
<dbReference type="EC" id="4.2.1.33" evidence="13"/>
<keyword evidence="6 13" id="KW-0004">4Fe-4S</keyword>
<dbReference type="NCBIfam" id="TIGR00170">
    <property type="entry name" value="leuC"/>
    <property type="match status" value="1"/>
</dbReference>
<name>A0ABM8X6F5_9BURK</name>
<keyword evidence="12 13" id="KW-0100">Branched-chain amino acid biosynthesis</keyword>
<evidence type="ECO:0000256" key="3">
    <source>
        <dbReference type="ARBA" id="ARBA00004729"/>
    </source>
</evidence>
<dbReference type="InterPro" id="IPR050067">
    <property type="entry name" value="IPM_dehydratase_rel_enz"/>
</dbReference>
<evidence type="ECO:0000256" key="10">
    <source>
        <dbReference type="ARBA" id="ARBA00023014"/>
    </source>
</evidence>
<dbReference type="EMBL" id="CAJZAH010000002">
    <property type="protein sequence ID" value="CAG9175515.1"/>
    <property type="molecule type" value="Genomic_DNA"/>
</dbReference>
<dbReference type="InterPro" id="IPR001030">
    <property type="entry name" value="Acoase/IPM_deHydtase_lsu_aba"/>
</dbReference>
<keyword evidence="9 13" id="KW-0408">Iron</keyword>
<reference evidence="15 16" key="1">
    <citation type="submission" date="2021-08" db="EMBL/GenBank/DDBJ databases">
        <authorList>
            <person name="Peeters C."/>
        </authorList>
    </citation>
    <scope>NUCLEOTIDE SEQUENCE [LARGE SCALE GENOMIC DNA]</scope>
    <source>
        <strain evidence="15 16">LMG 21510</strain>
    </source>
</reference>
<feature type="domain" description="Aconitase/3-isopropylmalate dehydratase large subunit alpha/beta/alpha" evidence="14">
    <location>
        <begin position="14"/>
        <end position="464"/>
    </location>
</feature>
<dbReference type="Pfam" id="PF00330">
    <property type="entry name" value="Aconitase"/>
    <property type="match status" value="1"/>
</dbReference>
<dbReference type="Gene3D" id="3.30.499.10">
    <property type="entry name" value="Aconitase, domain 3"/>
    <property type="match status" value="2"/>
</dbReference>
<comment type="pathway">
    <text evidence="3 13">Amino-acid biosynthesis; L-leucine biosynthesis; L-leucine from 3-methyl-2-oxobutanoate: step 2/4.</text>
</comment>
<protein>
    <recommendedName>
        <fullName evidence="13">3-isopropylmalate dehydratase large subunit</fullName>
        <ecNumber evidence="13">4.2.1.33</ecNumber>
    </recommendedName>
    <alternativeName>
        <fullName evidence="13">Alpha-IPM isomerase</fullName>
        <shortName evidence="13">IPMI</shortName>
    </alternativeName>
    <alternativeName>
        <fullName evidence="13">Isopropylmalate isomerase</fullName>
    </alternativeName>
</protein>
<dbReference type="InterPro" id="IPR033941">
    <property type="entry name" value="IPMI_cat"/>
</dbReference>
<evidence type="ECO:0000256" key="12">
    <source>
        <dbReference type="ARBA" id="ARBA00023304"/>
    </source>
</evidence>
<feature type="binding site" evidence="13">
    <location>
        <position position="354"/>
    </location>
    <ligand>
        <name>[4Fe-4S] cluster</name>
        <dbReference type="ChEBI" id="CHEBI:49883"/>
    </ligand>
</feature>
<evidence type="ECO:0000256" key="2">
    <source>
        <dbReference type="ARBA" id="ARBA00002695"/>
    </source>
</evidence>
<dbReference type="InterPro" id="IPR004430">
    <property type="entry name" value="3-IsopropMal_deHydase_lsu"/>
</dbReference>
<evidence type="ECO:0000256" key="11">
    <source>
        <dbReference type="ARBA" id="ARBA00023239"/>
    </source>
</evidence>
<proteinExistence type="inferred from homology"/>
<dbReference type="SUPFAM" id="SSF53732">
    <property type="entry name" value="Aconitase iron-sulfur domain"/>
    <property type="match status" value="1"/>
</dbReference>
<dbReference type="InterPro" id="IPR018136">
    <property type="entry name" value="Aconitase_4Fe-4S_BS"/>
</dbReference>
<comment type="cofactor">
    <cofactor evidence="13">
        <name>[4Fe-4S] cluster</name>
        <dbReference type="ChEBI" id="CHEBI:49883"/>
    </cofactor>
    <text evidence="13">Binds 1 [4Fe-4S] cluster per subunit.</text>
</comment>
<dbReference type="Proteomes" id="UP000721236">
    <property type="component" value="Unassembled WGS sequence"/>
</dbReference>
<sequence>MTSDSPQARTLYRKLVDAHTVTALDADNVLLYADLHLMNEYTSPQAFAGLAAQGRAVPEPGQQVAVVDHIIPTHAESPRRIQDPASALQARNLKRNCELHDIPLFDTNDPLQGIEHVIAPEHGMIRPGMVVLCGDSHTTTYGALGALGFGIGTSEVEHVLATQTLVYRLARDMRIRVDGALPRGTTSKDLILHIISRISAQGARGYVVEFAGPAVDALSVEARMTLCNMTVEAGARGALIAPDEATTEYVLARAADIDATMAAAARRHWQTLHSDDGARFDAELRFDAAEVAPYVTWGTSPDQAIPIDAPVPRLADAADDIARAAAAKALDYIGLAPGDSLHGLPVQRVFIGSCTNGRIEDLRAVAAVVRGRKVASGVRAMVVPGSGAVREQAEREGIAAVLIDAGFEWRKPGCSMCLAMNDDMLAPGERCASTTNRNFEGRQGRGGRTHLMSPAMAAAAALCGRITDVRALEPAHA</sequence>
<keyword evidence="10 13" id="KW-0411">Iron-sulfur</keyword>
<comment type="caution">
    <text evidence="15">The sequence shown here is derived from an EMBL/GenBank/DDBJ whole genome shotgun (WGS) entry which is preliminary data.</text>
</comment>
<evidence type="ECO:0000256" key="13">
    <source>
        <dbReference type="HAMAP-Rule" id="MF_01026"/>
    </source>
</evidence>
<comment type="subunit">
    <text evidence="4 13">Heterodimer of LeuC and LeuD.</text>
</comment>
<comment type="catalytic activity">
    <reaction evidence="1 13">
        <text>(2R,3S)-3-isopropylmalate = (2S)-2-isopropylmalate</text>
        <dbReference type="Rhea" id="RHEA:32287"/>
        <dbReference type="ChEBI" id="CHEBI:1178"/>
        <dbReference type="ChEBI" id="CHEBI:35121"/>
        <dbReference type="EC" id="4.2.1.33"/>
    </reaction>
</comment>
<feature type="binding site" evidence="13">
    <location>
        <position position="417"/>
    </location>
    <ligand>
        <name>[4Fe-4S] cluster</name>
        <dbReference type="ChEBI" id="CHEBI:49883"/>
    </ligand>
</feature>
<keyword evidence="16" id="KW-1185">Reference proteome</keyword>
<dbReference type="PANTHER" id="PTHR43822:SF9">
    <property type="entry name" value="3-ISOPROPYLMALATE DEHYDRATASE"/>
    <property type="match status" value="1"/>
</dbReference>
<evidence type="ECO:0000256" key="1">
    <source>
        <dbReference type="ARBA" id="ARBA00000491"/>
    </source>
</evidence>
<evidence type="ECO:0000256" key="5">
    <source>
        <dbReference type="ARBA" id="ARBA00022430"/>
    </source>
</evidence>
<evidence type="ECO:0000256" key="7">
    <source>
        <dbReference type="ARBA" id="ARBA00022605"/>
    </source>
</evidence>
<evidence type="ECO:0000313" key="16">
    <source>
        <dbReference type="Proteomes" id="UP000721236"/>
    </source>
</evidence>
<dbReference type="GO" id="GO:0003861">
    <property type="term" value="F:3-isopropylmalate dehydratase activity"/>
    <property type="evidence" value="ECO:0007669"/>
    <property type="project" value="UniProtKB-EC"/>
</dbReference>
<keyword evidence="5 13" id="KW-0432">Leucine biosynthesis</keyword>
<dbReference type="PROSITE" id="PS00450">
    <property type="entry name" value="ACONITASE_1"/>
    <property type="match status" value="1"/>
</dbReference>